<feature type="compositionally biased region" description="Basic residues" evidence="1">
    <location>
        <begin position="25"/>
        <end position="43"/>
    </location>
</feature>
<feature type="compositionally biased region" description="Basic residues" evidence="1">
    <location>
        <begin position="78"/>
        <end position="95"/>
    </location>
</feature>
<evidence type="ECO:0000313" key="3">
    <source>
        <dbReference type="Proteomes" id="UP001153328"/>
    </source>
</evidence>
<gene>
    <name evidence="2" type="ORF">SBRY_40774</name>
</gene>
<feature type="compositionally biased region" description="Basic residues" evidence="1">
    <location>
        <begin position="193"/>
        <end position="204"/>
    </location>
</feature>
<dbReference type="AlphaFoldDB" id="A0A9W4MHJ1"/>
<proteinExistence type="predicted"/>
<feature type="compositionally biased region" description="Basic residues" evidence="1">
    <location>
        <begin position="286"/>
        <end position="299"/>
    </location>
</feature>
<evidence type="ECO:0000256" key="1">
    <source>
        <dbReference type="SAM" id="MobiDB-lite"/>
    </source>
</evidence>
<keyword evidence="3" id="KW-1185">Reference proteome</keyword>
<protein>
    <submittedName>
        <fullName evidence="2">Uncharacterized protein</fullName>
    </submittedName>
</protein>
<feature type="compositionally biased region" description="Basic residues" evidence="1">
    <location>
        <begin position="132"/>
        <end position="144"/>
    </location>
</feature>
<feature type="compositionally biased region" description="Low complexity" evidence="1">
    <location>
        <begin position="161"/>
        <end position="178"/>
    </location>
</feature>
<feature type="compositionally biased region" description="Low complexity" evidence="1">
    <location>
        <begin position="268"/>
        <end position="282"/>
    </location>
</feature>
<dbReference type="Proteomes" id="UP001153328">
    <property type="component" value="Unassembled WGS sequence"/>
</dbReference>
<sequence>MTTSPIHHSRESRVRYPHSPFRAARGGRRRRGSAGRRHRHRVSLRLAVPRAPAQGRRPRPQRPCLRPLDGGRGDPGAVRRRLRHPGVQPVRRRAVRAGLHAGHVQRRHQRRLLHPCAGPRRQPRRRADQRPCHRRRPVVRRQRHAGLLAGRGEHQHRAPRRPGALGRRAGRADAPGARQGRHDPDAQPARQRVVQRRLPGRQRGGRPGELRLAAAVAVAQRHLRQLDRRQLEHGLRRRRGRPRPVLPDAPDDHRRPHPGRPREAVPDGGPARRLPGLRARPAPEQHRHHLGGRAHRGAQHRAVPLLRRQAR</sequence>
<dbReference type="EMBL" id="CAJVAX010000018">
    <property type="protein sequence ID" value="CAG7647849.1"/>
    <property type="molecule type" value="Genomic_DNA"/>
</dbReference>
<comment type="caution">
    <text evidence="2">The sequence shown here is derived from an EMBL/GenBank/DDBJ whole genome shotgun (WGS) entry which is preliminary data.</text>
</comment>
<reference evidence="2" key="1">
    <citation type="submission" date="2021-06" db="EMBL/GenBank/DDBJ databases">
        <authorList>
            <person name="Arsene-Ploetze F."/>
        </authorList>
    </citation>
    <scope>NUCLEOTIDE SEQUENCE</scope>
    <source>
        <strain evidence="2">SBRY1</strain>
    </source>
</reference>
<feature type="region of interest" description="Disordered" evidence="1">
    <location>
        <begin position="1"/>
        <end position="209"/>
    </location>
</feature>
<accession>A0A9W4MHJ1</accession>
<feature type="compositionally biased region" description="Basic residues" evidence="1">
    <location>
        <begin position="103"/>
        <end position="113"/>
    </location>
</feature>
<name>A0A9W4MHJ1_9ACTN</name>
<organism evidence="2 3">
    <name type="scientific">Actinacidiphila bryophytorum</name>
    <dbReference type="NCBI Taxonomy" id="1436133"/>
    <lineage>
        <taxon>Bacteria</taxon>
        <taxon>Bacillati</taxon>
        <taxon>Actinomycetota</taxon>
        <taxon>Actinomycetes</taxon>
        <taxon>Kitasatosporales</taxon>
        <taxon>Streptomycetaceae</taxon>
        <taxon>Actinacidiphila</taxon>
    </lineage>
</organism>
<feature type="compositionally biased region" description="Basic and acidic residues" evidence="1">
    <location>
        <begin position="250"/>
        <end position="265"/>
    </location>
</feature>
<feature type="region of interest" description="Disordered" evidence="1">
    <location>
        <begin position="227"/>
        <end position="311"/>
    </location>
</feature>
<evidence type="ECO:0000313" key="2">
    <source>
        <dbReference type="EMBL" id="CAG7647849.1"/>
    </source>
</evidence>